<evidence type="ECO:0000259" key="2">
    <source>
        <dbReference type="Pfam" id="PF21922"/>
    </source>
</evidence>
<feature type="domain" description="Penicillin binding protein A dimerisation" evidence="2">
    <location>
        <begin position="52"/>
        <end position="135"/>
    </location>
</feature>
<dbReference type="PANTHER" id="PTHR30627:SF24">
    <property type="entry name" value="PENICILLIN-BINDING PROTEIN 4B"/>
    <property type="match status" value="1"/>
</dbReference>
<sequence>MNTPIRRVSVAVIALIVVLLANATYVQVIKAGKLRSDPRNDRVLLDEYSRQRGSIIAGGEVIAMSQATDSRYKYLRRYPVNPRAFAPITGYYSIQYGSAGLEQYENSILSGNDDRLFGQRFTDMFSGRDPRGGNVVTTIDPRLQQIAYDQLNSGATCDGPCVGAVVAMDPSTGKILAMASSPSYDPNLLSSHDQNVREAAWGADTGADKRLQNRATDEIYPPGSTFKIITSSAALRDGLGASTQLTAASTFQLPDSTAKLPNYGDETCPGGSGTVSLADAVKYSCNTAFADLVLNKMPNATDTLKETARLYGLDTPAPNIPMPVARSTVGTIPDRASLALSAIGQKDVALSALQNAMVAATVANAGVRMQPYLVDKLQSADLRTLYTTPPTTINSPITSEQAASLTSMMVGVENASHPSGGPVQIASKTGTAEHGDENSATPYSWYIAFGPSTDAKIAVAVVVENGKFGVQSVGNTVAGPIGRAVINAYVGGGR</sequence>
<reference evidence="3 4" key="1">
    <citation type="submission" date="2018-11" db="EMBL/GenBank/DDBJ databases">
        <title>Draft genome sequence of Gordonia sp. RS15-1S isolated from rice stems.</title>
        <authorList>
            <person name="Muangham S."/>
        </authorList>
    </citation>
    <scope>NUCLEOTIDE SEQUENCE [LARGE SCALE GENOMIC DNA]</scope>
    <source>
        <strain evidence="3 4">RS15-1S</strain>
    </source>
</reference>
<proteinExistence type="predicted"/>
<dbReference type="InterPro" id="IPR001460">
    <property type="entry name" value="PCN-bd_Tpept"/>
</dbReference>
<comment type="caution">
    <text evidence="3">The sequence shown here is derived from an EMBL/GenBank/DDBJ whole genome shotgun (WGS) entry which is preliminary data.</text>
</comment>
<dbReference type="Gene3D" id="3.40.710.10">
    <property type="entry name" value="DD-peptidase/beta-lactamase superfamily"/>
    <property type="match status" value="1"/>
</dbReference>
<dbReference type="GO" id="GO:0071555">
    <property type="term" value="P:cell wall organization"/>
    <property type="evidence" value="ECO:0007669"/>
    <property type="project" value="TreeGrafter"/>
</dbReference>
<evidence type="ECO:0000259" key="1">
    <source>
        <dbReference type="Pfam" id="PF00905"/>
    </source>
</evidence>
<dbReference type="PANTHER" id="PTHR30627">
    <property type="entry name" value="PEPTIDOGLYCAN D,D-TRANSPEPTIDASE"/>
    <property type="match status" value="1"/>
</dbReference>
<dbReference type="AlphaFoldDB" id="A0A3N4GP81"/>
<dbReference type="RefSeq" id="WP_123926837.1">
    <property type="nucleotide sequence ID" value="NZ_JBPSDP010000004.1"/>
</dbReference>
<name>A0A3N4GP81_9ACTN</name>
<evidence type="ECO:0000313" key="4">
    <source>
        <dbReference type="Proteomes" id="UP000267536"/>
    </source>
</evidence>
<accession>A0A3N4GP81</accession>
<dbReference type="Pfam" id="PF00905">
    <property type="entry name" value="Transpeptidase"/>
    <property type="match status" value="1"/>
</dbReference>
<keyword evidence="4" id="KW-1185">Reference proteome</keyword>
<dbReference type="Proteomes" id="UP000267536">
    <property type="component" value="Unassembled WGS sequence"/>
</dbReference>
<dbReference type="GO" id="GO:0071972">
    <property type="term" value="F:peptidoglycan L,D-transpeptidase activity"/>
    <property type="evidence" value="ECO:0007669"/>
    <property type="project" value="TreeGrafter"/>
</dbReference>
<dbReference type="OrthoDB" id="9766847at2"/>
<dbReference type="InterPro" id="IPR012338">
    <property type="entry name" value="Beta-lactam/transpept-like"/>
</dbReference>
<dbReference type="GO" id="GO:0008658">
    <property type="term" value="F:penicillin binding"/>
    <property type="evidence" value="ECO:0007669"/>
    <property type="project" value="InterPro"/>
</dbReference>
<evidence type="ECO:0000313" key="3">
    <source>
        <dbReference type="EMBL" id="RPA64709.1"/>
    </source>
</evidence>
<protein>
    <submittedName>
        <fullName evidence="3">Penicillin-binding protein 2</fullName>
    </submittedName>
</protein>
<feature type="domain" description="Penicillin-binding protein transpeptidase" evidence="1">
    <location>
        <begin position="163"/>
        <end position="486"/>
    </location>
</feature>
<dbReference type="InterPro" id="IPR054120">
    <property type="entry name" value="PBPA_dimer"/>
</dbReference>
<dbReference type="InterPro" id="IPR050515">
    <property type="entry name" value="Beta-lactam/transpept"/>
</dbReference>
<dbReference type="EMBL" id="RKMH01000004">
    <property type="protein sequence ID" value="RPA64709.1"/>
    <property type="molecule type" value="Genomic_DNA"/>
</dbReference>
<gene>
    <name evidence="3" type="ORF">EF294_06155</name>
</gene>
<dbReference type="GO" id="GO:0005886">
    <property type="term" value="C:plasma membrane"/>
    <property type="evidence" value="ECO:0007669"/>
    <property type="project" value="TreeGrafter"/>
</dbReference>
<dbReference type="Pfam" id="PF21922">
    <property type="entry name" value="PBP_dimer_2"/>
    <property type="match status" value="1"/>
</dbReference>
<dbReference type="Gene3D" id="3.90.1310.10">
    <property type="entry name" value="Penicillin-binding protein 2a (Domain 2)"/>
    <property type="match status" value="1"/>
</dbReference>
<dbReference type="SUPFAM" id="SSF56601">
    <property type="entry name" value="beta-lactamase/transpeptidase-like"/>
    <property type="match status" value="1"/>
</dbReference>
<organism evidence="3 4">
    <name type="scientific">Gordonia oryzae</name>
    <dbReference type="NCBI Taxonomy" id="2487349"/>
    <lineage>
        <taxon>Bacteria</taxon>
        <taxon>Bacillati</taxon>
        <taxon>Actinomycetota</taxon>
        <taxon>Actinomycetes</taxon>
        <taxon>Mycobacteriales</taxon>
        <taxon>Gordoniaceae</taxon>
        <taxon>Gordonia</taxon>
    </lineage>
</organism>